<name>L7FNQ4_ENTIV</name>
<dbReference type="AlphaFoldDB" id="L7FNQ4"/>
<keyword evidence="2" id="KW-1185">Reference proteome</keyword>
<dbReference type="KEGG" id="eiv:EIN_118250"/>
<sequence length="370" mass="41917">MSWETTQAVITIDGYHLDMGSDHHRSFQDILFRLCEYATICIRSASILESSSKQLPPEKYQDYVVQITEYIKELNDPLSKLYIIVERECTMLSHKSIQDSTQDRLMVLKDLTTNYLQKFDKNDMTSMISFFKTTLTTTFSVMKAVLSECSETLCDNCDLIIQNIEKTLLLEEDTFNQGSIFVASQIVNGIGLPLRYRKNSVCGILADLYDEVATRLTLSPNKQEIVLCKTLVLKTKDVFRRNVQDVTVKVEVIKVDKSTASLTVVPTFRDKAMLEMFSNDIEDQGLRESFVQGSILENVNTFSNIAIEVSQNTVTPEKKQMRGMEVIIEAINHLVDTIDPNDEVFFKTQTVKIESGNKSDSICGEGLVSV</sequence>
<accession>L7FNQ4</accession>
<dbReference type="VEuPathDB" id="AmoebaDB:EIN_118250"/>
<evidence type="ECO:0000313" key="2">
    <source>
        <dbReference type="Proteomes" id="UP000014680"/>
    </source>
</evidence>
<proteinExistence type="predicted"/>
<dbReference type="RefSeq" id="XP_004259022.1">
    <property type="nucleotide sequence ID" value="XM_004258974.1"/>
</dbReference>
<reference evidence="1 2" key="1">
    <citation type="submission" date="2012-10" db="EMBL/GenBank/DDBJ databases">
        <authorList>
            <person name="Zafar N."/>
            <person name="Inman J."/>
            <person name="Hall N."/>
            <person name="Lorenzi H."/>
            <person name="Caler E."/>
        </authorList>
    </citation>
    <scope>NUCLEOTIDE SEQUENCE [LARGE SCALE GENOMIC DNA]</scope>
    <source>
        <strain evidence="1 2">IP1</strain>
    </source>
</reference>
<dbReference type="Proteomes" id="UP000014680">
    <property type="component" value="Unassembled WGS sequence"/>
</dbReference>
<dbReference type="EMBL" id="KB206391">
    <property type="protein sequence ID" value="ELP92251.1"/>
    <property type="molecule type" value="Genomic_DNA"/>
</dbReference>
<evidence type="ECO:0000313" key="1">
    <source>
        <dbReference type="EMBL" id="ELP92251.1"/>
    </source>
</evidence>
<gene>
    <name evidence="1" type="ORF">EIN_118250</name>
</gene>
<protein>
    <submittedName>
        <fullName evidence="1">Uncharacterized protein</fullName>
    </submittedName>
</protein>
<organism evidence="1 2">
    <name type="scientific">Entamoeba invadens IP1</name>
    <dbReference type="NCBI Taxonomy" id="370355"/>
    <lineage>
        <taxon>Eukaryota</taxon>
        <taxon>Amoebozoa</taxon>
        <taxon>Evosea</taxon>
        <taxon>Archamoebae</taxon>
        <taxon>Mastigamoebida</taxon>
        <taxon>Entamoebidae</taxon>
        <taxon>Entamoeba</taxon>
    </lineage>
</organism>
<dbReference type="GeneID" id="14891250"/>